<accession>A0A7J6S2F1</accession>
<dbReference type="AlphaFoldDB" id="A0A7J6S2F1"/>
<feature type="region of interest" description="Disordered" evidence="2">
    <location>
        <begin position="94"/>
        <end position="140"/>
    </location>
</feature>
<keyword evidence="1" id="KW-0175">Coiled coil</keyword>
<sequence>GSKDSQLESSPLVRQNEGVARFSVESTSPNPAGLTIQRELQRVELKLEEAQKEASVQKKAAEDSKAEVEVLGARFGAAKARIHELEKGLVVEGKGRAPVPAASPVAVEGVQPKAKTSSEAAEAAQPRRASKADRSEGRPSIEKLALKEEVERLRYRLKIAEDLNAVMESEILNRSVEKPSSVDQPQVHGPDGFLPYLKKRSRRASAPVQHAKRDSCTPELDWQKVWLRLYLDAFRRIKDLDSLRVKQLLMNKDKFLEMMRSRREDAFDGHFDFPGEPDDDSDFLSSSFAPFRSTLSDLWTIDSWFESRQSTRADKSRKRLIEPPDGSFRCYGLPPRAVSAAPQGVNTATWNLMSCLCSIGMDDEGLRAAFSSTAHILRSHEEAAHRLDSVAVVLGRKLREASRRNNDLAMLSRKRASRVRVLPQAQPIVKDVKSCTRTLPKVSCDTRELERIYGKGTSNRAWKVEQRREVRQGLKTPVPGRCDLEAGTQHVTTDVAASSHVFLRCADAPRVLCCGGGWAMTVL</sequence>
<protein>
    <submittedName>
        <fullName evidence="3">Uncharacterized protein</fullName>
    </submittedName>
</protein>
<feature type="compositionally biased region" description="Basic and acidic residues" evidence="2">
    <location>
        <begin position="130"/>
        <end position="140"/>
    </location>
</feature>
<gene>
    <name evidence="3" type="ORF">FOZ62_031924</name>
</gene>
<reference evidence="3 4" key="1">
    <citation type="submission" date="2020-04" db="EMBL/GenBank/DDBJ databases">
        <title>Perkinsus olseni comparative genomics.</title>
        <authorList>
            <person name="Bogema D.R."/>
        </authorList>
    </citation>
    <scope>NUCLEOTIDE SEQUENCE [LARGE SCALE GENOMIC DNA]</scope>
    <source>
        <strain evidence="3">ATCC PRA-205</strain>
    </source>
</reference>
<feature type="coiled-coil region" evidence="1">
    <location>
        <begin position="143"/>
        <end position="170"/>
    </location>
</feature>
<evidence type="ECO:0000256" key="1">
    <source>
        <dbReference type="SAM" id="Coils"/>
    </source>
</evidence>
<evidence type="ECO:0000313" key="3">
    <source>
        <dbReference type="EMBL" id="KAF4726692.1"/>
    </source>
</evidence>
<dbReference type="EMBL" id="JABANM010018079">
    <property type="protein sequence ID" value="KAF4726692.1"/>
    <property type="molecule type" value="Genomic_DNA"/>
</dbReference>
<name>A0A7J6S2F1_PEROL</name>
<feature type="non-terminal residue" evidence="3">
    <location>
        <position position="523"/>
    </location>
</feature>
<feature type="region of interest" description="Disordered" evidence="2">
    <location>
        <begin position="1"/>
        <end position="36"/>
    </location>
</feature>
<feature type="non-terminal residue" evidence="3">
    <location>
        <position position="1"/>
    </location>
</feature>
<comment type="caution">
    <text evidence="3">The sequence shown here is derived from an EMBL/GenBank/DDBJ whole genome shotgun (WGS) entry which is preliminary data.</text>
</comment>
<proteinExistence type="predicted"/>
<organism evidence="3 4">
    <name type="scientific">Perkinsus olseni</name>
    <name type="common">Perkinsus atlanticus</name>
    <dbReference type="NCBI Taxonomy" id="32597"/>
    <lineage>
        <taxon>Eukaryota</taxon>
        <taxon>Sar</taxon>
        <taxon>Alveolata</taxon>
        <taxon>Perkinsozoa</taxon>
        <taxon>Perkinsea</taxon>
        <taxon>Perkinsida</taxon>
        <taxon>Perkinsidae</taxon>
        <taxon>Perkinsus</taxon>
    </lineage>
</organism>
<evidence type="ECO:0000313" key="4">
    <source>
        <dbReference type="Proteomes" id="UP000574390"/>
    </source>
</evidence>
<dbReference type="Proteomes" id="UP000574390">
    <property type="component" value="Unassembled WGS sequence"/>
</dbReference>
<evidence type="ECO:0000256" key="2">
    <source>
        <dbReference type="SAM" id="MobiDB-lite"/>
    </source>
</evidence>
<feature type="compositionally biased region" description="Low complexity" evidence="2">
    <location>
        <begin position="97"/>
        <end position="124"/>
    </location>
</feature>